<sequence>MELFLLSNGRVSSEAPLLSYAHPQLHAMIARRGITSAVLVPYAILRSDPAQRAQELTDALGITVRTLDEFASPLAAIEQAELIVVSGGNTWFLNQMLHEQGLIVPIQRAVRERNVPYVGWSAGCNVATPSIRTTNDMPVRSSVVLPALGLFPVQINPHYLDAHVSGHMGETRDERLAEFCAVNPGESVIALREGSFLHVSDGHLRYYSARGEDFKVFRHNAPIAAYHDTLPLQSLVPFVCAAV</sequence>
<organism evidence="5 6">
    <name type="scientific">Pantoea eucrina</name>
    <dbReference type="NCBI Taxonomy" id="472693"/>
    <lineage>
        <taxon>Bacteria</taxon>
        <taxon>Pseudomonadati</taxon>
        <taxon>Pseudomonadota</taxon>
        <taxon>Gammaproteobacteria</taxon>
        <taxon>Enterobacterales</taxon>
        <taxon>Erwiniaceae</taxon>
        <taxon>Pantoea</taxon>
    </lineage>
</organism>
<dbReference type="Pfam" id="PF03575">
    <property type="entry name" value="Peptidase_S51"/>
    <property type="match status" value="1"/>
</dbReference>
<dbReference type="PANTHER" id="PTHR20842">
    <property type="entry name" value="PROTEASE S51 ALPHA-ASPARTYL DIPEPTIDASE"/>
    <property type="match status" value="1"/>
</dbReference>
<keyword evidence="3 5" id="KW-0378">Hydrolase</keyword>
<evidence type="ECO:0000313" key="6">
    <source>
        <dbReference type="Proteomes" id="UP001288620"/>
    </source>
</evidence>
<accession>A0ABU5LIT9</accession>
<dbReference type="InterPro" id="IPR005320">
    <property type="entry name" value="Peptidase_S51"/>
</dbReference>
<keyword evidence="6" id="KW-1185">Reference proteome</keyword>
<keyword evidence="4" id="KW-0720">Serine protease</keyword>
<proteinExistence type="inferred from homology"/>
<dbReference type="EC" id="3.4.13.21" evidence="5"/>
<evidence type="ECO:0000256" key="2">
    <source>
        <dbReference type="ARBA" id="ARBA00022670"/>
    </source>
</evidence>
<dbReference type="PANTHER" id="PTHR20842:SF0">
    <property type="entry name" value="ALPHA-ASPARTYL DIPEPTIDASE"/>
    <property type="match status" value="1"/>
</dbReference>
<name>A0ABU5LIT9_9GAMM</name>
<dbReference type="NCBIfam" id="NF003642">
    <property type="entry name" value="PRK05282.1"/>
    <property type="match status" value="1"/>
</dbReference>
<keyword evidence="2" id="KW-0645">Protease</keyword>
<evidence type="ECO:0000256" key="3">
    <source>
        <dbReference type="ARBA" id="ARBA00022801"/>
    </source>
</evidence>
<dbReference type="SUPFAM" id="SSF52317">
    <property type="entry name" value="Class I glutamine amidotransferase-like"/>
    <property type="match status" value="1"/>
</dbReference>
<comment type="similarity">
    <text evidence="1">Belongs to the peptidase S51 family.</text>
</comment>
<reference evidence="6" key="1">
    <citation type="submission" date="2023-07" db="EMBL/GenBank/DDBJ databases">
        <title>Structural and functional analysis of rice phyllospheric bacteria for their antimicrobial properties and defense elicitation against blast disease.</title>
        <authorList>
            <person name="Sahu K.P."/>
            <person name="Asharani P."/>
            <person name="Kumar M."/>
            <person name="Reddy B."/>
            <person name="Kumar A."/>
        </authorList>
    </citation>
    <scope>NUCLEOTIDE SEQUENCE [LARGE SCALE GENOMIC DNA]</scope>
    <source>
        <strain evidence="6">OsEp_Plm_30P10</strain>
    </source>
</reference>
<dbReference type="Proteomes" id="UP001288620">
    <property type="component" value="Unassembled WGS sequence"/>
</dbReference>
<dbReference type="EMBL" id="JAOBTT010000001">
    <property type="protein sequence ID" value="MDZ7279854.1"/>
    <property type="molecule type" value="Genomic_DNA"/>
</dbReference>
<dbReference type="Gene3D" id="3.40.50.880">
    <property type="match status" value="1"/>
</dbReference>
<dbReference type="RefSeq" id="WP_322543633.1">
    <property type="nucleotide sequence ID" value="NZ_JAOBTT010000001.1"/>
</dbReference>
<gene>
    <name evidence="5" type="primary">pepE</name>
    <name evidence="5" type="ORF">N4G40_16485</name>
</gene>
<comment type="caution">
    <text evidence="5">The sequence shown here is derived from an EMBL/GenBank/DDBJ whole genome shotgun (WGS) entry which is preliminary data.</text>
</comment>
<evidence type="ECO:0000256" key="1">
    <source>
        <dbReference type="ARBA" id="ARBA00006534"/>
    </source>
</evidence>
<evidence type="ECO:0000313" key="5">
    <source>
        <dbReference type="EMBL" id="MDZ7279854.1"/>
    </source>
</evidence>
<dbReference type="CDD" id="cd03146">
    <property type="entry name" value="GAT1_Peptidase_E"/>
    <property type="match status" value="1"/>
</dbReference>
<protein>
    <submittedName>
        <fullName evidence="5">Dipeptidase PepE</fullName>
        <ecNumber evidence="5">3.4.13.21</ecNumber>
    </submittedName>
</protein>
<keyword evidence="5" id="KW-0224">Dipeptidase</keyword>
<dbReference type="InterPro" id="IPR029062">
    <property type="entry name" value="Class_I_gatase-like"/>
</dbReference>
<dbReference type="GO" id="GO:0016805">
    <property type="term" value="F:dipeptidase activity"/>
    <property type="evidence" value="ECO:0007669"/>
    <property type="project" value="UniProtKB-KW"/>
</dbReference>
<evidence type="ECO:0000256" key="4">
    <source>
        <dbReference type="ARBA" id="ARBA00022825"/>
    </source>
</evidence>